<comment type="similarity">
    <text evidence="17">Belongs to the dus family. Dus3 subfamily.</text>
</comment>
<dbReference type="CDD" id="cd02801">
    <property type="entry name" value="DUS_like_FMN"/>
    <property type="match status" value="1"/>
</dbReference>
<dbReference type="GO" id="GO:0006397">
    <property type="term" value="P:mRNA processing"/>
    <property type="evidence" value="ECO:0007669"/>
    <property type="project" value="UniProtKB-KW"/>
</dbReference>
<reference evidence="20 21" key="1">
    <citation type="submission" date="2014-04" db="EMBL/GenBank/DDBJ databases">
        <authorList>
            <consortium name="DOE Joint Genome Institute"/>
            <person name="Kuo A."/>
            <person name="Girlanda M."/>
            <person name="Perotto S."/>
            <person name="Kohler A."/>
            <person name="Nagy L.G."/>
            <person name="Floudas D."/>
            <person name="Copeland A."/>
            <person name="Barry K.W."/>
            <person name="Cichocki N."/>
            <person name="Veneault-Fourrey C."/>
            <person name="LaButti K."/>
            <person name="Lindquist E.A."/>
            <person name="Lipzen A."/>
            <person name="Lundell T."/>
            <person name="Morin E."/>
            <person name="Murat C."/>
            <person name="Sun H."/>
            <person name="Tunlid A."/>
            <person name="Henrissat B."/>
            <person name="Grigoriev I.V."/>
            <person name="Hibbett D.S."/>
            <person name="Martin F."/>
            <person name="Nordberg H.P."/>
            <person name="Cantor M.N."/>
            <person name="Hua S.X."/>
        </authorList>
    </citation>
    <scope>NUCLEOTIDE SEQUENCE [LARGE SCALE GENOMIC DNA]</scope>
    <source>
        <strain evidence="20 21">MUT 4182</strain>
    </source>
</reference>
<proteinExistence type="inferred from homology"/>
<dbReference type="PROSITE" id="PS50103">
    <property type="entry name" value="ZF_C3H1"/>
    <property type="match status" value="1"/>
</dbReference>
<evidence type="ECO:0000256" key="9">
    <source>
        <dbReference type="ARBA" id="ARBA00022857"/>
    </source>
</evidence>
<evidence type="ECO:0000256" key="3">
    <source>
        <dbReference type="ARBA" id="ARBA00022143"/>
    </source>
</evidence>
<evidence type="ECO:0000256" key="1">
    <source>
        <dbReference type="ARBA" id="ARBA00001917"/>
    </source>
</evidence>
<dbReference type="Proteomes" id="UP000054248">
    <property type="component" value="Unassembled WGS sequence"/>
</dbReference>
<dbReference type="EMBL" id="KN823473">
    <property type="protein sequence ID" value="KIO16852.1"/>
    <property type="molecule type" value="Genomic_DNA"/>
</dbReference>
<keyword evidence="11 17" id="KW-0520">NAD</keyword>
<keyword evidence="4 17" id="KW-0285">Flavoprotein</keyword>
<evidence type="ECO:0000256" key="7">
    <source>
        <dbReference type="ARBA" id="ARBA00022694"/>
    </source>
</evidence>
<feature type="region of interest" description="Disordered" evidence="18">
    <location>
        <begin position="198"/>
        <end position="240"/>
    </location>
</feature>
<feature type="compositionally biased region" description="Polar residues" evidence="18">
    <location>
        <begin position="132"/>
        <end position="146"/>
    </location>
</feature>
<evidence type="ECO:0000256" key="11">
    <source>
        <dbReference type="ARBA" id="ARBA00023027"/>
    </source>
</evidence>
<evidence type="ECO:0000259" key="19">
    <source>
        <dbReference type="PROSITE" id="PS50103"/>
    </source>
</evidence>
<evidence type="ECO:0000256" key="17">
    <source>
        <dbReference type="RuleBase" id="RU291113"/>
    </source>
</evidence>
<evidence type="ECO:0000256" key="15">
    <source>
        <dbReference type="ARBA" id="ARBA00049513"/>
    </source>
</evidence>
<protein>
    <recommendedName>
        <fullName evidence="3 17">tRNA-dihydrouridine(47) synthase [NAD(P)(+)]</fullName>
        <ecNumber evidence="2 17">1.3.1.89</ecNumber>
    </recommendedName>
    <alternativeName>
        <fullName evidence="17">tRNA-dihydrouridine synthase 3</fullName>
    </alternativeName>
</protein>
<keyword evidence="21" id="KW-1185">Reference proteome</keyword>
<dbReference type="InterPro" id="IPR013785">
    <property type="entry name" value="Aldolase_TIM"/>
</dbReference>
<dbReference type="STRING" id="1051891.A0A0C3L5U0"/>
<comment type="cofactor">
    <cofactor evidence="1 17">
        <name>FMN</name>
        <dbReference type="ChEBI" id="CHEBI:58210"/>
    </cofactor>
</comment>
<evidence type="ECO:0000256" key="13">
    <source>
        <dbReference type="ARBA" id="ARBA00048342"/>
    </source>
</evidence>
<dbReference type="HOGENOM" id="CLU_013299_7_0_1"/>
<keyword evidence="9 17" id="KW-0521">NADP</keyword>
<dbReference type="Gene3D" id="4.10.1000.10">
    <property type="entry name" value="Zinc finger, CCCH-type"/>
    <property type="match status" value="1"/>
</dbReference>
<dbReference type="PANTHER" id="PTHR45846:SF1">
    <property type="entry name" value="TRNA-DIHYDROURIDINE(47) SYNTHASE [NAD(P)(+)]-LIKE"/>
    <property type="match status" value="1"/>
</dbReference>
<comment type="catalytic activity">
    <reaction evidence="15">
        <text>5,6-dihydrouridine(47) in tRNA + NADP(+) = uridine(47) in tRNA + NADPH + H(+)</text>
        <dbReference type="Rhea" id="RHEA:53360"/>
        <dbReference type="Rhea" id="RHEA-COMP:13539"/>
        <dbReference type="Rhea" id="RHEA-COMP:13540"/>
        <dbReference type="ChEBI" id="CHEBI:15378"/>
        <dbReference type="ChEBI" id="CHEBI:57783"/>
        <dbReference type="ChEBI" id="CHEBI:58349"/>
        <dbReference type="ChEBI" id="CHEBI:65315"/>
        <dbReference type="ChEBI" id="CHEBI:74443"/>
        <dbReference type="EC" id="1.3.1.89"/>
    </reaction>
    <physiologicalReaction direction="right-to-left" evidence="15">
        <dbReference type="Rhea" id="RHEA:53362"/>
    </physiologicalReaction>
</comment>
<accession>A0A0C3L5U0</accession>
<keyword evidence="16 17" id="KW-0479">Metal-binding</keyword>
<dbReference type="GO" id="GO:0106414">
    <property type="term" value="F:mRNA dihydrouridine synthase activity"/>
    <property type="evidence" value="ECO:0007669"/>
    <property type="project" value="RHEA"/>
</dbReference>
<keyword evidence="7 17" id="KW-0819">tRNA processing</keyword>
<evidence type="ECO:0000256" key="10">
    <source>
        <dbReference type="ARBA" id="ARBA00023002"/>
    </source>
</evidence>
<dbReference type="GO" id="GO:0003723">
    <property type="term" value="F:RNA binding"/>
    <property type="evidence" value="ECO:0007669"/>
    <property type="project" value="TreeGrafter"/>
</dbReference>
<comment type="catalytic activity">
    <reaction evidence="14">
        <text>a 5,6-dihydrouridine in mRNA + NADP(+) = a uridine in mRNA + NADPH + H(+)</text>
        <dbReference type="Rhea" id="RHEA:69855"/>
        <dbReference type="Rhea" id="RHEA-COMP:14658"/>
        <dbReference type="Rhea" id="RHEA-COMP:17789"/>
        <dbReference type="ChEBI" id="CHEBI:15378"/>
        <dbReference type="ChEBI" id="CHEBI:57783"/>
        <dbReference type="ChEBI" id="CHEBI:58349"/>
        <dbReference type="ChEBI" id="CHEBI:65315"/>
        <dbReference type="ChEBI" id="CHEBI:74443"/>
    </reaction>
    <physiologicalReaction direction="right-to-left" evidence="14">
        <dbReference type="Rhea" id="RHEA:69857"/>
    </physiologicalReaction>
</comment>
<keyword evidence="5 17" id="KW-0288">FMN</keyword>
<dbReference type="EC" id="1.3.1.89" evidence="2 17"/>
<comment type="function">
    <text evidence="17">Catalyzes the synthesis of dihydrouridine, a modified base found in the D-loop of most tRNAs. Specifically modifies U47 in cytoplasmic tRNAs.</text>
</comment>
<dbReference type="PANTHER" id="PTHR45846">
    <property type="entry name" value="TRNA-DIHYDROURIDINE(47) SYNTHASE [NAD(P)(+)]-LIKE"/>
    <property type="match status" value="1"/>
</dbReference>
<dbReference type="GO" id="GO:0008270">
    <property type="term" value="F:zinc ion binding"/>
    <property type="evidence" value="ECO:0007669"/>
    <property type="project" value="UniProtKB-KW"/>
</dbReference>
<comment type="catalytic activity">
    <reaction evidence="12">
        <text>5,6-dihydrouridine(47) in tRNA + NAD(+) = uridine(47) in tRNA + NADH + H(+)</text>
        <dbReference type="Rhea" id="RHEA:53364"/>
        <dbReference type="Rhea" id="RHEA-COMP:13539"/>
        <dbReference type="Rhea" id="RHEA-COMP:13540"/>
        <dbReference type="ChEBI" id="CHEBI:15378"/>
        <dbReference type="ChEBI" id="CHEBI:57540"/>
        <dbReference type="ChEBI" id="CHEBI:57945"/>
        <dbReference type="ChEBI" id="CHEBI:65315"/>
        <dbReference type="ChEBI" id="CHEBI:74443"/>
        <dbReference type="EC" id="1.3.1.89"/>
    </reaction>
    <physiologicalReaction direction="right-to-left" evidence="12">
        <dbReference type="Rhea" id="RHEA:53366"/>
    </physiologicalReaction>
</comment>
<dbReference type="Pfam" id="PF01207">
    <property type="entry name" value="Dus"/>
    <property type="match status" value="1"/>
</dbReference>
<gene>
    <name evidence="20" type="ORF">M407DRAFT_85542</name>
</gene>
<evidence type="ECO:0000256" key="5">
    <source>
        <dbReference type="ARBA" id="ARBA00022643"/>
    </source>
</evidence>
<feature type="domain" description="C3H1-type" evidence="19">
    <location>
        <begin position="30"/>
        <end position="53"/>
    </location>
</feature>
<feature type="zinc finger region" description="C3H1-type" evidence="16">
    <location>
        <begin position="30"/>
        <end position="53"/>
    </location>
</feature>
<keyword evidence="6" id="KW-0507">mRNA processing</keyword>
<evidence type="ECO:0000256" key="12">
    <source>
        <dbReference type="ARBA" id="ARBA00048266"/>
    </source>
</evidence>
<dbReference type="SUPFAM" id="SSF51395">
    <property type="entry name" value="FMN-linked oxidoreductases"/>
    <property type="match status" value="1"/>
</dbReference>
<feature type="compositionally biased region" description="Pro residues" evidence="18">
    <location>
        <begin position="212"/>
        <end position="222"/>
    </location>
</feature>
<dbReference type="PROSITE" id="PS01136">
    <property type="entry name" value="UPF0034"/>
    <property type="match status" value="1"/>
</dbReference>
<name>A0A0C3L5U0_9AGAM</name>
<feature type="non-terminal residue" evidence="20">
    <location>
        <position position="1"/>
    </location>
</feature>
<dbReference type="Gene3D" id="3.20.20.70">
    <property type="entry name" value="Aldolase class I"/>
    <property type="match status" value="1"/>
</dbReference>
<dbReference type="InterPro" id="IPR018517">
    <property type="entry name" value="tRNA_hU_synthase_CS"/>
</dbReference>
<dbReference type="AlphaFoldDB" id="A0A0C3L5U0"/>
<organism evidence="20 21">
    <name type="scientific">Tulasnella calospora MUT 4182</name>
    <dbReference type="NCBI Taxonomy" id="1051891"/>
    <lineage>
        <taxon>Eukaryota</taxon>
        <taxon>Fungi</taxon>
        <taxon>Dikarya</taxon>
        <taxon>Basidiomycota</taxon>
        <taxon>Agaricomycotina</taxon>
        <taxon>Agaricomycetes</taxon>
        <taxon>Cantharellales</taxon>
        <taxon>Tulasnellaceae</taxon>
        <taxon>Tulasnella</taxon>
    </lineage>
</organism>
<evidence type="ECO:0000256" key="16">
    <source>
        <dbReference type="PROSITE-ProRule" id="PRU00723"/>
    </source>
</evidence>
<evidence type="ECO:0000256" key="2">
    <source>
        <dbReference type="ARBA" id="ARBA00012376"/>
    </source>
</evidence>
<evidence type="ECO:0000256" key="4">
    <source>
        <dbReference type="ARBA" id="ARBA00022630"/>
    </source>
</evidence>
<dbReference type="GO" id="GO:0102265">
    <property type="term" value="F:tRNA-dihydrouridine47 synthase activity"/>
    <property type="evidence" value="ECO:0007669"/>
    <property type="project" value="UniProtKB-EC"/>
</dbReference>
<evidence type="ECO:0000256" key="8">
    <source>
        <dbReference type="ARBA" id="ARBA00022771"/>
    </source>
</evidence>
<dbReference type="OrthoDB" id="259935at2759"/>
<evidence type="ECO:0000256" key="18">
    <source>
        <dbReference type="SAM" id="MobiDB-lite"/>
    </source>
</evidence>
<evidence type="ECO:0000313" key="20">
    <source>
        <dbReference type="EMBL" id="KIO16852.1"/>
    </source>
</evidence>
<reference evidence="21" key="2">
    <citation type="submission" date="2015-01" db="EMBL/GenBank/DDBJ databases">
        <title>Evolutionary Origins and Diversification of the Mycorrhizal Mutualists.</title>
        <authorList>
            <consortium name="DOE Joint Genome Institute"/>
            <consortium name="Mycorrhizal Genomics Consortium"/>
            <person name="Kohler A."/>
            <person name="Kuo A."/>
            <person name="Nagy L.G."/>
            <person name="Floudas D."/>
            <person name="Copeland A."/>
            <person name="Barry K.W."/>
            <person name="Cichocki N."/>
            <person name="Veneault-Fourrey C."/>
            <person name="LaButti K."/>
            <person name="Lindquist E.A."/>
            <person name="Lipzen A."/>
            <person name="Lundell T."/>
            <person name="Morin E."/>
            <person name="Murat C."/>
            <person name="Riley R."/>
            <person name="Ohm R."/>
            <person name="Sun H."/>
            <person name="Tunlid A."/>
            <person name="Henrissat B."/>
            <person name="Grigoriev I.V."/>
            <person name="Hibbett D.S."/>
            <person name="Martin F."/>
        </authorList>
    </citation>
    <scope>NUCLEOTIDE SEQUENCE [LARGE SCALE GENOMIC DNA]</scope>
    <source>
        <strain evidence="21">MUT 4182</strain>
    </source>
</reference>
<keyword evidence="10 17" id="KW-0560">Oxidoreductase</keyword>
<evidence type="ECO:0000313" key="21">
    <source>
        <dbReference type="Proteomes" id="UP000054248"/>
    </source>
</evidence>
<evidence type="ECO:0000256" key="14">
    <source>
        <dbReference type="ARBA" id="ARBA00049447"/>
    </source>
</evidence>
<feature type="region of interest" description="Disordered" evidence="18">
    <location>
        <begin position="573"/>
        <end position="592"/>
    </location>
</feature>
<evidence type="ECO:0000256" key="6">
    <source>
        <dbReference type="ARBA" id="ARBA00022664"/>
    </source>
</evidence>
<keyword evidence="8 16" id="KW-0863">Zinc-finger</keyword>
<sequence length="592" mass="65413">RKKQAREDKKKNKGMNTNRKFSRTHDEIQLCWRVANGEVCSEGLKCRFSHDIPGYLAAKHRDVYLPSASALSSTPPFVSQPEPATPLEGAPVSVDTNTTCPVFAETGYCRQGFKCRFLGGHFALATPPVADGSNQNENSSSATSARMTLVVDEEKRRLMEDKTREGNIMPMNKVKDIRSRKYPTPITEAYLEELNRQVDQPDGPENTEDEPPNPVLAPPLTPKQPTTPFEDSPDVPMRPQEKKRLRWKGLTYLAPLTTVGNLPFRRLCVDFGADITCGEMALATSLLTGSKEEWPLIRKHPSEKTFGVQLAGHKPSTLAPIAEVLKTELGPSGRGLGALGPGNGLDFVDVNCGCPIDLVFKSGAGSALLDAPNRLGKILVGMNKALGDIPLTIKVRTGVKDGKNTAHKLMPKLDPWGVSAITIHGRTRQQRYTRLADWDYIKQCVTALRNAVTNDEDDLPPIPIFGGGDVYTAQDYWENLENSSVDGIMVARGALIKPWIFTEISERREWDISSRERLDILRKYAEYGLNHWGSDTQGVNTTRRFFCEALSFQSRYVPLGILESLPRLNDRPPAFKGRDELGAPDAVPGPVA</sequence>
<keyword evidence="16 17" id="KW-0862">Zinc</keyword>
<dbReference type="InterPro" id="IPR035587">
    <property type="entry name" value="DUS-like_FMN-bd"/>
</dbReference>
<dbReference type="GO" id="GO:0050660">
    <property type="term" value="F:flavin adenine dinucleotide binding"/>
    <property type="evidence" value="ECO:0007669"/>
    <property type="project" value="UniProtKB-UniRule"/>
</dbReference>
<dbReference type="InterPro" id="IPR000571">
    <property type="entry name" value="Znf_CCCH"/>
</dbReference>
<comment type="catalytic activity">
    <reaction evidence="13">
        <text>a 5,6-dihydrouridine in mRNA + NAD(+) = a uridine in mRNA + NADH + H(+)</text>
        <dbReference type="Rhea" id="RHEA:69851"/>
        <dbReference type="Rhea" id="RHEA-COMP:14658"/>
        <dbReference type="Rhea" id="RHEA-COMP:17789"/>
        <dbReference type="ChEBI" id="CHEBI:15378"/>
        <dbReference type="ChEBI" id="CHEBI:57540"/>
        <dbReference type="ChEBI" id="CHEBI:57945"/>
        <dbReference type="ChEBI" id="CHEBI:65315"/>
        <dbReference type="ChEBI" id="CHEBI:74443"/>
    </reaction>
    <physiologicalReaction direction="right-to-left" evidence="13">
        <dbReference type="Rhea" id="RHEA:69853"/>
    </physiologicalReaction>
</comment>
<feature type="region of interest" description="Disordered" evidence="18">
    <location>
        <begin position="129"/>
        <end position="154"/>
    </location>
</feature>